<organism evidence="8 9">
    <name type="scientific">Tetraparma gracilis</name>
    <dbReference type="NCBI Taxonomy" id="2962635"/>
    <lineage>
        <taxon>Eukaryota</taxon>
        <taxon>Sar</taxon>
        <taxon>Stramenopiles</taxon>
        <taxon>Ochrophyta</taxon>
        <taxon>Bolidophyceae</taxon>
        <taxon>Parmales</taxon>
        <taxon>Triparmaceae</taxon>
        <taxon>Tetraparma</taxon>
    </lineage>
</organism>
<evidence type="ECO:0000256" key="3">
    <source>
        <dbReference type="ARBA" id="ARBA00022741"/>
    </source>
</evidence>
<feature type="region of interest" description="Disordered" evidence="6">
    <location>
        <begin position="1"/>
        <end position="60"/>
    </location>
</feature>
<evidence type="ECO:0000256" key="6">
    <source>
        <dbReference type="SAM" id="MobiDB-lite"/>
    </source>
</evidence>
<dbReference type="PANTHER" id="PTHR45997">
    <property type="entry name" value="DNA LIGASE 4"/>
    <property type="match status" value="1"/>
</dbReference>
<evidence type="ECO:0000313" key="8">
    <source>
        <dbReference type="EMBL" id="GMI19132.1"/>
    </source>
</evidence>
<keyword evidence="9" id="KW-1185">Reference proteome</keyword>
<name>A0ABQ6M423_9STRA</name>
<feature type="region of interest" description="Disordered" evidence="6">
    <location>
        <begin position="702"/>
        <end position="727"/>
    </location>
</feature>
<protein>
    <recommendedName>
        <fullName evidence="7">ATP-dependent DNA ligase family profile domain-containing protein</fullName>
    </recommendedName>
</protein>
<gene>
    <name evidence="8" type="ORF">TeGR_g14702</name>
</gene>
<dbReference type="SUPFAM" id="SSF50249">
    <property type="entry name" value="Nucleic acid-binding proteins"/>
    <property type="match status" value="1"/>
</dbReference>
<dbReference type="InterPro" id="IPR012310">
    <property type="entry name" value="DNA_ligase_ATP-dep_cent"/>
</dbReference>
<dbReference type="Gene3D" id="3.30.470.30">
    <property type="entry name" value="DNA ligase/mRNA capping enzyme"/>
    <property type="match status" value="1"/>
</dbReference>
<evidence type="ECO:0000256" key="2">
    <source>
        <dbReference type="ARBA" id="ARBA00022598"/>
    </source>
</evidence>
<evidence type="ECO:0000256" key="5">
    <source>
        <dbReference type="ARBA" id="ARBA00023242"/>
    </source>
</evidence>
<sequence>MWMDESSFASGGGESQPPPPSAPDSSSQEHLSQLFASQAPDRAPLPPSSPAGEYSGEYSGEHSGLPAFRSEFQVFVDLDETLCDFSEGLAALFAADALPGADTGSIPTSVKWRRMEQAKGFFSNLPWLEDGEHLWRNLGPLGPCVLTGAAAEWSVPQKREWCARNLGLVETLNVNEYSRDTAKPNDGRFSRVPPGTVVTARTSTKHLFAGPNKILIDDLEETGRRWTQAGGVFILRTPGNADEVLARLVHLGALRREDLVERGVARAQVYVALDGVLADFSRAVREEFGTPEGDLNPGDSVVFPRISNMPGFFSNLPWTGDGRHLWANLEALQPRILSGVPGPWAIPQKLSWCAERLGVSDHVDASSNSIASESHALKHAGGMTLLTVKKEDKVVCAGPGRVLIDENEELRRGWEAGGGKFVHHRSARGTLAALCSLGILSDASLLPPPPEAAEAVAASPMTSAELRAIMLDNYKEAAPDNTKCDAIPFSWVADRLETIEKNRNAIPSKQDLLMWLLPQSVFLHLQPGGSGYPLLRLLVPAVDNGRPCHYGMKESAIAEIWGAAMGLDPQSKSQQRLSCYKDPTRSGVSSTSDLAGTVCEELLQRQTHEWSTVTIGTVNKLLDELALINRKGQPTANERDAEVAAGTGKVFNHTSEGVRANPIVGPGAHQGAIESAASNLHSSDITRVSSNVAVPGKARELDADGQTVGGGGAAPPPPPAGAGKSSKVRRIEWVRNLTAVYNLSPVEQKWMIRVIMSNLDIGVNYESVLKYCHPDMIRMYSAAQNLELVCAQLGDNEYMRRKKVKEDAILRFENDTAIQNAFQNTSWQRTDAVQCGTIFAPMLSDRTSFPQLLTDLKKRVLNNPAVLKIAAGSTPAAYKERLLGLPLNLKHPPFIAEIKMDGERMMFHLKRGVCTVHSRRANWYSELYSPVLAPRLRKALAKYDVDVILDGEVLSWDDNKKQVINFGLNRAVTKLRIEYLKEIGALEDRDCNFSKKSGDTSNHMSRAMFMSWDNSATSKKAVDDLTDRPIMMATGAGGGAAAGGSAAKFSAAFGPDDEEAASFPGSRLWLTYTIFDICYLGGPDAKKFLTEMGYADRFDAGVPSQGEDHFAGSIMHLDLNMRKRILYNLIEVEPNFIEICYGAVITSDGRSVPAEKYFKEGGREVDNKRHNLDRDSTKEEDEQLEKARAVAVDQFYTITVDNKGEEGLVVKELSSPYVFGTARSRTQAYWRKIKPDYGDVHAASDIDAVVIGAFFADGRSRRGMITSFLVGLADENAGVDGETKYLTFCSVSGLNMDGFNMVHSFTGYKRASKGGDVQLGKWKPSSTNRKEVPNFISRLSFQRNPQVGDENGWQCQNKKEWPDLWIHPADSFCVEIKAGEMVLSSEHSAGVTLRFPRITRLRIDHDSALGGGEKPSHLCNTVRSMKQLYATRKADASMRSAKQSAENRRFLTENERNKKIAAKKRLQKPKFGAVKAVSNTSSVAVVRAGVKADTEFFKGLTFCVLPGTYRLDVDSVAAEHAKAKKYRHLVENVQSKQAVERFIIQHSGECIAETIKNDVADFYVGGLSSDSKVVSIQSGLSKIMDDLRAANPDLGGTLKLSKQKREKYESMANVKVVKWTWLFSAFREMWDARKAAEEGGGEEGATPVMPTPSSFDYLIVNEQEQTKLRGREDKFGFGLNAEYDVLGVKKVFEKLTRERQRRKLEHPVKVEGVKGLESVDLMDVPAQWQEEVAELLPNLEWVTSGKNAALGVGKEGGERACFFAAPEVGSQAALLLAGAMGAIVVQRACMAVTHVLVDSLGEGVQELTLRDVKARGDIRGRFKKMAFWEEIIAEGAEPLFVTADWVRSRWRGGEDAEAVEEGGGVEVAMEVEKEKEAEQVRGGAGKQTVVVLVGLPGAGKTTFTKNLQARPCVADAVSNLDRFVVVSQDTFGTKERCKTVCKAALGKGSNVIIDRTNLTVSDRLTWLEIGREAGAARFVLVDFVVDSDVCAARCDKRLEGGGQHPTIKGKGDGARVIANMHGKRETPTEHEADGRAAVIQVGSEGAAAELLDWIARGDTDE</sequence>
<dbReference type="InterPro" id="IPR016059">
    <property type="entry name" value="DNA_ligase_ATP-dep_CS"/>
</dbReference>
<keyword evidence="5" id="KW-0539">Nucleus</keyword>
<evidence type="ECO:0000313" key="9">
    <source>
        <dbReference type="Proteomes" id="UP001165060"/>
    </source>
</evidence>
<dbReference type="Gene3D" id="2.40.50.140">
    <property type="entry name" value="Nucleic acid-binding proteins"/>
    <property type="match status" value="1"/>
</dbReference>
<dbReference type="Pfam" id="PF04675">
    <property type="entry name" value="DNA_ligase_A_N"/>
    <property type="match status" value="1"/>
</dbReference>
<dbReference type="Pfam" id="PF01068">
    <property type="entry name" value="DNA_ligase_A_M"/>
    <property type="match status" value="1"/>
</dbReference>
<dbReference type="Proteomes" id="UP001165060">
    <property type="component" value="Unassembled WGS sequence"/>
</dbReference>
<dbReference type="InterPro" id="IPR036599">
    <property type="entry name" value="DNA_ligase_N_sf"/>
</dbReference>
<proteinExistence type="inferred from homology"/>
<evidence type="ECO:0000256" key="1">
    <source>
        <dbReference type="ARBA" id="ARBA00007572"/>
    </source>
</evidence>
<accession>A0ABQ6M423</accession>
<dbReference type="SUPFAM" id="SSF52540">
    <property type="entry name" value="P-loop containing nucleoside triphosphate hydrolases"/>
    <property type="match status" value="1"/>
</dbReference>
<comment type="similarity">
    <text evidence="1">Belongs to the ATP-dependent DNA ligase family.</text>
</comment>
<dbReference type="SUPFAM" id="SSF56091">
    <property type="entry name" value="DNA ligase/mRNA capping enzyme, catalytic domain"/>
    <property type="match status" value="1"/>
</dbReference>
<reference evidence="8 9" key="1">
    <citation type="journal article" date="2023" name="Commun. Biol.">
        <title>Genome analysis of Parmales, the sister group of diatoms, reveals the evolutionary specialization of diatoms from phago-mixotrophs to photoautotrophs.</title>
        <authorList>
            <person name="Ban H."/>
            <person name="Sato S."/>
            <person name="Yoshikawa S."/>
            <person name="Yamada K."/>
            <person name="Nakamura Y."/>
            <person name="Ichinomiya M."/>
            <person name="Sato N."/>
            <person name="Blanc-Mathieu R."/>
            <person name="Endo H."/>
            <person name="Kuwata A."/>
            <person name="Ogata H."/>
        </authorList>
    </citation>
    <scope>NUCLEOTIDE SEQUENCE [LARGE SCALE GENOMIC DNA]</scope>
</reference>
<keyword evidence="3" id="KW-0547">Nucleotide-binding</keyword>
<dbReference type="InterPro" id="IPR029710">
    <property type="entry name" value="LIG4"/>
</dbReference>
<comment type="caution">
    <text evidence="8">The sequence shown here is derived from an EMBL/GenBank/DDBJ whole genome shotgun (WGS) entry which is preliminary data.</text>
</comment>
<dbReference type="PANTHER" id="PTHR45997:SF1">
    <property type="entry name" value="DNA LIGASE 4"/>
    <property type="match status" value="1"/>
</dbReference>
<dbReference type="PROSITE" id="PS00697">
    <property type="entry name" value="DNA_LIGASE_A1"/>
    <property type="match status" value="1"/>
</dbReference>
<dbReference type="InterPro" id="IPR027417">
    <property type="entry name" value="P-loop_NTPase"/>
</dbReference>
<dbReference type="InterPro" id="IPR012308">
    <property type="entry name" value="DNA_ligase_ATP-dep_N"/>
</dbReference>
<dbReference type="EMBL" id="BRYB01002411">
    <property type="protein sequence ID" value="GMI19132.1"/>
    <property type="molecule type" value="Genomic_DNA"/>
</dbReference>
<evidence type="ECO:0000259" key="7">
    <source>
        <dbReference type="PROSITE" id="PS50160"/>
    </source>
</evidence>
<keyword evidence="4" id="KW-0067">ATP-binding</keyword>
<dbReference type="InterPro" id="IPR012340">
    <property type="entry name" value="NA-bd_OB-fold"/>
</dbReference>
<dbReference type="Gene3D" id="1.10.3260.10">
    <property type="entry name" value="DNA ligase, ATP-dependent, N-terminal domain"/>
    <property type="match status" value="1"/>
</dbReference>
<keyword evidence="2" id="KW-0436">Ligase</keyword>
<dbReference type="Gene3D" id="3.40.50.300">
    <property type="entry name" value="P-loop containing nucleotide triphosphate hydrolases"/>
    <property type="match status" value="1"/>
</dbReference>
<evidence type="ECO:0000256" key="4">
    <source>
        <dbReference type="ARBA" id="ARBA00022840"/>
    </source>
</evidence>
<dbReference type="Pfam" id="PF13671">
    <property type="entry name" value="AAA_33"/>
    <property type="match status" value="1"/>
</dbReference>
<dbReference type="PROSITE" id="PS50160">
    <property type="entry name" value="DNA_LIGASE_A3"/>
    <property type="match status" value="1"/>
</dbReference>
<feature type="domain" description="ATP-dependent DNA ligase family profile" evidence="7">
    <location>
        <begin position="1202"/>
        <end position="1274"/>
    </location>
</feature>